<evidence type="ECO:0000313" key="14">
    <source>
        <dbReference type="EMBL" id="KAK9888761.1"/>
    </source>
</evidence>
<gene>
    <name evidence="14" type="ORF">WA026_000986</name>
</gene>
<keyword evidence="3 12" id="KW-0813">Transport</keyword>
<dbReference type="PANTHER" id="PTHR11690">
    <property type="entry name" value="AMILORIDE-SENSITIVE SODIUM CHANNEL-RELATED"/>
    <property type="match status" value="1"/>
</dbReference>
<evidence type="ECO:0000256" key="3">
    <source>
        <dbReference type="ARBA" id="ARBA00022448"/>
    </source>
</evidence>
<organism evidence="14 15">
    <name type="scientific">Henosepilachna vigintioctopunctata</name>
    <dbReference type="NCBI Taxonomy" id="420089"/>
    <lineage>
        <taxon>Eukaryota</taxon>
        <taxon>Metazoa</taxon>
        <taxon>Ecdysozoa</taxon>
        <taxon>Arthropoda</taxon>
        <taxon>Hexapoda</taxon>
        <taxon>Insecta</taxon>
        <taxon>Pterygota</taxon>
        <taxon>Neoptera</taxon>
        <taxon>Endopterygota</taxon>
        <taxon>Coleoptera</taxon>
        <taxon>Polyphaga</taxon>
        <taxon>Cucujiformia</taxon>
        <taxon>Coccinelloidea</taxon>
        <taxon>Coccinellidae</taxon>
        <taxon>Epilachninae</taxon>
        <taxon>Epilachnini</taxon>
        <taxon>Henosepilachna</taxon>
    </lineage>
</organism>
<feature type="transmembrane region" description="Helical" evidence="13">
    <location>
        <begin position="108"/>
        <end position="133"/>
    </location>
</feature>
<dbReference type="Pfam" id="PF00858">
    <property type="entry name" value="ASC"/>
    <property type="match status" value="1"/>
</dbReference>
<evidence type="ECO:0000256" key="10">
    <source>
        <dbReference type="ARBA" id="ARBA00023201"/>
    </source>
</evidence>
<dbReference type="Proteomes" id="UP001431783">
    <property type="component" value="Unassembled WGS sequence"/>
</dbReference>
<protein>
    <submittedName>
        <fullName evidence="14">Uncharacterized protein</fullName>
    </submittedName>
</protein>
<comment type="subcellular location">
    <subcellularLocation>
        <location evidence="1">Membrane</location>
        <topology evidence="1">Multi-pass membrane protein</topology>
    </subcellularLocation>
</comment>
<evidence type="ECO:0000256" key="4">
    <source>
        <dbReference type="ARBA" id="ARBA00022461"/>
    </source>
</evidence>
<keyword evidence="5 12" id="KW-0812">Transmembrane</keyword>
<dbReference type="AlphaFoldDB" id="A0AAW1UZG6"/>
<evidence type="ECO:0000256" key="7">
    <source>
        <dbReference type="ARBA" id="ARBA00023053"/>
    </source>
</evidence>
<dbReference type="EMBL" id="JARQZJ010000121">
    <property type="protein sequence ID" value="KAK9888761.1"/>
    <property type="molecule type" value="Genomic_DNA"/>
</dbReference>
<dbReference type="GO" id="GO:0015280">
    <property type="term" value="F:ligand-gated sodium channel activity"/>
    <property type="evidence" value="ECO:0007669"/>
    <property type="project" value="TreeGrafter"/>
</dbReference>
<name>A0AAW1UZG6_9CUCU</name>
<evidence type="ECO:0000256" key="8">
    <source>
        <dbReference type="ARBA" id="ARBA00023065"/>
    </source>
</evidence>
<sequence>MFLPESKGRRICAKRDDECVKKAQDVTSVVYGRSINCDCLPSCTELSFTKSGTSSKLHKDSAKKMNYTWEYLRDNINLLHFYFFYTTYGKELKSELHDFTDFLSNTGGLLGVFLGFSILSLVECFYHMLLKFFCSELKNWRKIQQQKNAQTHIHPFIQ</sequence>
<keyword evidence="7" id="KW-0915">Sodium</keyword>
<evidence type="ECO:0000256" key="13">
    <source>
        <dbReference type="SAM" id="Phobius"/>
    </source>
</evidence>
<keyword evidence="10 12" id="KW-0739">Sodium transport</keyword>
<dbReference type="PANTHER" id="PTHR11690:SF243">
    <property type="entry name" value="PICKPOCKET 12-RELATED"/>
    <property type="match status" value="1"/>
</dbReference>
<evidence type="ECO:0000256" key="11">
    <source>
        <dbReference type="ARBA" id="ARBA00023303"/>
    </source>
</evidence>
<keyword evidence="8 12" id="KW-0406">Ion transport</keyword>
<evidence type="ECO:0000313" key="15">
    <source>
        <dbReference type="Proteomes" id="UP001431783"/>
    </source>
</evidence>
<comment type="similarity">
    <text evidence="2 12">Belongs to the amiloride-sensitive sodium channel (TC 1.A.6) family.</text>
</comment>
<keyword evidence="4 12" id="KW-0894">Sodium channel</keyword>
<evidence type="ECO:0000256" key="2">
    <source>
        <dbReference type="ARBA" id="ARBA00007193"/>
    </source>
</evidence>
<keyword evidence="11 12" id="KW-0407">Ion channel</keyword>
<comment type="caution">
    <text evidence="14">The sequence shown here is derived from an EMBL/GenBank/DDBJ whole genome shotgun (WGS) entry which is preliminary data.</text>
</comment>
<accession>A0AAW1UZG6</accession>
<evidence type="ECO:0000256" key="12">
    <source>
        <dbReference type="RuleBase" id="RU000679"/>
    </source>
</evidence>
<dbReference type="GO" id="GO:0005886">
    <property type="term" value="C:plasma membrane"/>
    <property type="evidence" value="ECO:0007669"/>
    <property type="project" value="TreeGrafter"/>
</dbReference>
<keyword evidence="9 13" id="KW-0472">Membrane</keyword>
<evidence type="ECO:0000256" key="5">
    <source>
        <dbReference type="ARBA" id="ARBA00022692"/>
    </source>
</evidence>
<reference evidence="14 15" key="1">
    <citation type="submission" date="2023-03" db="EMBL/GenBank/DDBJ databases">
        <title>Genome insight into feeding habits of ladybird beetles.</title>
        <authorList>
            <person name="Li H.-S."/>
            <person name="Huang Y.-H."/>
            <person name="Pang H."/>
        </authorList>
    </citation>
    <scope>NUCLEOTIDE SEQUENCE [LARGE SCALE GENOMIC DNA]</scope>
    <source>
        <strain evidence="14">SYSU_2023b</strain>
        <tissue evidence="14">Whole body</tissue>
    </source>
</reference>
<evidence type="ECO:0000256" key="6">
    <source>
        <dbReference type="ARBA" id="ARBA00022989"/>
    </source>
</evidence>
<dbReference type="Gene3D" id="1.10.287.770">
    <property type="entry name" value="YojJ-like"/>
    <property type="match status" value="1"/>
</dbReference>
<keyword evidence="6 13" id="KW-1133">Transmembrane helix</keyword>
<evidence type="ECO:0000256" key="1">
    <source>
        <dbReference type="ARBA" id="ARBA00004141"/>
    </source>
</evidence>
<keyword evidence="15" id="KW-1185">Reference proteome</keyword>
<evidence type="ECO:0000256" key="9">
    <source>
        <dbReference type="ARBA" id="ARBA00023136"/>
    </source>
</evidence>
<proteinExistence type="inferred from homology"/>
<dbReference type="InterPro" id="IPR001873">
    <property type="entry name" value="ENaC"/>
</dbReference>